<dbReference type="EMBL" id="BAABGZ010000023">
    <property type="protein sequence ID" value="GAA4357362.1"/>
    <property type="molecule type" value="Genomic_DNA"/>
</dbReference>
<organism evidence="1 2">
    <name type="scientific">Hymenobacter saemangeumensis</name>
    <dbReference type="NCBI Taxonomy" id="1084522"/>
    <lineage>
        <taxon>Bacteria</taxon>
        <taxon>Pseudomonadati</taxon>
        <taxon>Bacteroidota</taxon>
        <taxon>Cytophagia</taxon>
        <taxon>Cytophagales</taxon>
        <taxon>Hymenobacteraceae</taxon>
        <taxon>Hymenobacter</taxon>
    </lineage>
</organism>
<gene>
    <name evidence="1" type="ORF">GCM10023185_22010</name>
</gene>
<proteinExistence type="predicted"/>
<dbReference type="RefSeq" id="WP_345236095.1">
    <property type="nucleotide sequence ID" value="NZ_BAABGZ010000023.1"/>
</dbReference>
<keyword evidence="2" id="KW-1185">Reference proteome</keyword>
<comment type="caution">
    <text evidence="1">The sequence shown here is derived from an EMBL/GenBank/DDBJ whole genome shotgun (WGS) entry which is preliminary data.</text>
</comment>
<evidence type="ECO:0008006" key="3">
    <source>
        <dbReference type="Google" id="ProtNLM"/>
    </source>
</evidence>
<sequence length="167" mass="19352">MSSLVQPRLNAYQRLARQVVVHARTSFLIPIFRRLYGTEQAQTQLSYLQSLPEGTLGRGVADCLQQHQLQLIPQYEDHDLKHVVLGYDMTPEDELKLKAFMLGNGDWSITCLGFLAFAVLTPELWPELRRHFHRGRQTHPIRHWRLGEYATERVDRLRQRIGLPAAA</sequence>
<accession>A0ABP8IFC9</accession>
<evidence type="ECO:0000313" key="2">
    <source>
        <dbReference type="Proteomes" id="UP001501153"/>
    </source>
</evidence>
<protein>
    <recommendedName>
        <fullName evidence="3">Coenzyme Q (Ubiquinone) biosynthesis protein Coq4</fullName>
    </recommendedName>
</protein>
<reference evidence="2" key="1">
    <citation type="journal article" date="2019" name="Int. J. Syst. Evol. Microbiol.">
        <title>The Global Catalogue of Microorganisms (GCM) 10K type strain sequencing project: providing services to taxonomists for standard genome sequencing and annotation.</title>
        <authorList>
            <consortium name="The Broad Institute Genomics Platform"/>
            <consortium name="The Broad Institute Genome Sequencing Center for Infectious Disease"/>
            <person name="Wu L."/>
            <person name="Ma J."/>
        </authorList>
    </citation>
    <scope>NUCLEOTIDE SEQUENCE [LARGE SCALE GENOMIC DNA]</scope>
    <source>
        <strain evidence="2">JCM 17923</strain>
    </source>
</reference>
<evidence type="ECO:0000313" key="1">
    <source>
        <dbReference type="EMBL" id="GAA4357362.1"/>
    </source>
</evidence>
<name>A0ABP8IFC9_9BACT</name>
<dbReference type="Proteomes" id="UP001501153">
    <property type="component" value="Unassembled WGS sequence"/>
</dbReference>